<feature type="region of interest" description="Disordered" evidence="1">
    <location>
        <begin position="1"/>
        <end position="33"/>
    </location>
</feature>
<dbReference type="Proteomes" id="UP000294737">
    <property type="component" value="Unassembled WGS sequence"/>
</dbReference>
<feature type="compositionally biased region" description="Basic and acidic residues" evidence="1">
    <location>
        <begin position="1"/>
        <end position="12"/>
    </location>
</feature>
<dbReference type="Gene3D" id="2.60.120.10">
    <property type="entry name" value="Jelly Rolls"/>
    <property type="match status" value="1"/>
</dbReference>
<dbReference type="SUPFAM" id="SSF51182">
    <property type="entry name" value="RmlC-like cupins"/>
    <property type="match status" value="1"/>
</dbReference>
<sequence>MPQQWHAHDKQLDQATANNTMNKSETKQPPTQIGTLYTCHPQNMDWLPWAMPGAHFKLLHADAVTGRFTLLIKFDAGAAAPIHRHVGAVEGYMLEGGFHYRDEPERPFETGCYLWESDGAVHQPVSPNGAVMFAVFHGPVEGLDDEGNLTGRINWKWHVDKWKAAGHNFQAAGE</sequence>
<name>A0A4V3BWB2_9BURK</name>
<protein>
    <submittedName>
        <fullName evidence="3">ChrR-like protein with cupin domain</fullName>
    </submittedName>
</protein>
<dbReference type="Pfam" id="PF12973">
    <property type="entry name" value="Cupin_7"/>
    <property type="match status" value="1"/>
</dbReference>
<evidence type="ECO:0000259" key="2">
    <source>
        <dbReference type="Pfam" id="PF12973"/>
    </source>
</evidence>
<evidence type="ECO:0000313" key="3">
    <source>
        <dbReference type="EMBL" id="TDN93808.1"/>
    </source>
</evidence>
<dbReference type="InterPro" id="IPR011051">
    <property type="entry name" value="RmlC_Cupin_sf"/>
</dbReference>
<reference evidence="3 4" key="1">
    <citation type="submission" date="2019-03" db="EMBL/GenBank/DDBJ databases">
        <title>Genomic Encyclopedia of Type Strains, Phase IV (KMG-IV): sequencing the most valuable type-strain genomes for metagenomic binning, comparative biology and taxonomic classification.</title>
        <authorList>
            <person name="Goeker M."/>
        </authorList>
    </citation>
    <scope>NUCLEOTIDE SEQUENCE [LARGE SCALE GENOMIC DNA]</scope>
    <source>
        <strain evidence="3 4">DSM 18555</strain>
    </source>
</reference>
<dbReference type="InterPro" id="IPR014710">
    <property type="entry name" value="RmlC-like_jellyroll"/>
</dbReference>
<feature type="domain" description="ChrR-like cupin" evidence="2">
    <location>
        <begin position="38"/>
        <end position="140"/>
    </location>
</feature>
<accession>A0A4V3BWB2</accession>
<feature type="compositionally biased region" description="Polar residues" evidence="1">
    <location>
        <begin position="13"/>
        <end position="33"/>
    </location>
</feature>
<comment type="caution">
    <text evidence="3">The sequence shown here is derived from an EMBL/GenBank/DDBJ whole genome shotgun (WGS) entry which is preliminary data.</text>
</comment>
<dbReference type="EMBL" id="SNWF01000004">
    <property type="protein sequence ID" value="TDN93808.1"/>
    <property type="molecule type" value="Genomic_DNA"/>
</dbReference>
<evidence type="ECO:0000313" key="4">
    <source>
        <dbReference type="Proteomes" id="UP000294737"/>
    </source>
</evidence>
<dbReference type="CDD" id="cd20302">
    <property type="entry name" value="cupin_DAD"/>
    <property type="match status" value="1"/>
</dbReference>
<proteinExistence type="predicted"/>
<evidence type="ECO:0000256" key="1">
    <source>
        <dbReference type="SAM" id="MobiDB-lite"/>
    </source>
</evidence>
<dbReference type="AlphaFoldDB" id="A0A4V3BWB2"/>
<keyword evidence="4" id="KW-1185">Reference proteome</keyword>
<gene>
    <name evidence="3" type="ORF">EV677_0342</name>
</gene>
<dbReference type="InterPro" id="IPR025979">
    <property type="entry name" value="ChrR-like_cupin_dom"/>
</dbReference>
<dbReference type="OrthoDB" id="564955at2"/>
<organism evidence="3 4">
    <name type="scientific">Herminiimonas fonticola</name>
    <dbReference type="NCBI Taxonomy" id="303380"/>
    <lineage>
        <taxon>Bacteria</taxon>
        <taxon>Pseudomonadati</taxon>
        <taxon>Pseudomonadota</taxon>
        <taxon>Betaproteobacteria</taxon>
        <taxon>Burkholderiales</taxon>
        <taxon>Oxalobacteraceae</taxon>
        <taxon>Herminiimonas</taxon>
    </lineage>
</organism>